<dbReference type="Proteomes" id="UP000093561">
    <property type="component" value="Unassembled WGS sequence"/>
</dbReference>
<accession>A0AAF5RWI9</accession>
<sequence length="112" mass="12692">MKYLFGLMVLNLLLLNSQTSPDYTFGLCNIACLERNKYVVVRAHLRSNSISAGLCRNETRRSYRSYVSPYVCNGSFGIWGADIEDEDGIMEFKVPCPKPSHYAPSAFDECHK</sequence>
<name>A0AAF5RWI9_WUCBA</name>
<feature type="chain" id="PRO_5042222310" description="ZP domain-containing protein" evidence="1">
    <location>
        <begin position="20"/>
        <end position="112"/>
    </location>
</feature>
<evidence type="ECO:0000313" key="3">
    <source>
        <dbReference type="WBParaSite" id="mrna-Wban_07644"/>
    </source>
</evidence>
<protein>
    <recommendedName>
        <fullName evidence="4">ZP domain-containing protein</fullName>
    </recommendedName>
</protein>
<evidence type="ECO:0008006" key="4">
    <source>
        <dbReference type="Google" id="ProtNLM"/>
    </source>
</evidence>
<organism evidence="2 3">
    <name type="scientific">Wuchereria bancrofti</name>
    <dbReference type="NCBI Taxonomy" id="6293"/>
    <lineage>
        <taxon>Eukaryota</taxon>
        <taxon>Metazoa</taxon>
        <taxon>Ecdysozoa</taxon>
        <taxon>Nematoda</taxon>
        <taxon>Chromadorea</taxon>
        <taxon>Rhabditida</taxon>
        <taxon>Spirurina</taxon>
        <taxon>Spiruromorpha</taxon>
        <taxon>Filarioidea</taxon>
        <taxon>Onchocercidae</taxon>
        <taxon>Wuchereria</taxon>
    </lineage>
</organism>
<proteinExistence type="predicted"/>
<dbReference type="WBParaSite" id="mrna-Wban_07644">
    <property type="protein sequence ID" value="mrna-Wban_07644"/>
    <property type="gene ID" value="Wban_07644"/>
</dbReference>
<reference evidence="2" key="2">
    <citation type="journal article" date="2016" name="Mol. Ecol.">
        <title>Population genomics of the filarial nematode parasite Wuchereria bancrofti from mosquitoes.</title>
        <authorList>
            <person name="Small S.T."/>
            <person name="Reimer L.J."/>
            <person name="Tisch D.J."/>
            <person name="King C.L."/>
            <person name="Christensen B.M."/>
            <person name="Siba P.M."/>
            <person name="Kazura J.W."/>
            <person name="Serre D."/>
            <person name="Zimmerman P.A."/>
        </authorList>
    </citation>
    <scope>NUCLEOTIDE SEQUENCE</scope>
    <source>
        <strain evidence="2">pt0022</strain>
    </source>
</reference>
<feature type="signal peptide" evidence="1">
    <location>
        <begin position="1"/>
        <end position="19"/>
    </location>
</feature>
<evidence type="ECO:0000313" key="2">
    <source>
        <dbReference type="Proteomes" id="UP000093561"/>
    </source>
</evidence>
<evidence type="ECO:0000256" key="1">
    <source>
        <dbReference type="SAM" id="SignalP"/>
    </source>
</evidence>
<reference evidence="3" key="3">
    <citation type="submission" date="2024-02" db="UniProtKB">
        <authorList>
            <consortium name="WormBaseParasite"/>
        </authorList>
    </citation>
    <scope>IDENTIFICATION</scope>
    <source>
        <strain evidence="3">pt0022</strain>
    </source>
</reference>
<dbReference type="AlphaFoldDB" id="A0AAF5RWI9"/>
<keyword evidence="1" id="KW-0732">Signal</keyword>
<reference evidence="2" key="1">
    <citation type="submission" date="2015-03" db="EMBL/GenBank/DDBJ databases">
        <title>Wuchereria bancrofti Genome Sequencing Papua New Guinea Strain.</title>
        <authorList>
            <person name="Small S.T."/>
            <person name="Serre D."/>
            <person name="Zimmerman P.A."/>
        </authorList>
    </citation>
    <scope>NUCLEOTIDE SEQUENCE [LARGE SCALE GENOMIC DNA]</scope>
    <source>
        <strain evidence="2">pt0022</strain>
    </source>
</reference>